<gene>
    <name evidence="3" type="ORF">DN730_02735</name>
</gene>
<evidence type="ECO:0000313" key="3">
    <source>
        <dbReference type="EMBL" id="RDL45977.1"/>
    </source>
</evidence>
<keyword evidence="4" id="KW-1185">Reference proteome</keyword>
<evidence type="ECO:0000256" key="1">
    <source>
        <dbReference type="ARBA" id="ARBA00023125"/>
    </source>
</evidence>
<protein>
    <submittedName>
        <fullName evidence="3">Site-specific recombinase</fullName>
    </submittedName>
</protein>
<dbReference type="Pfam" id="PF13495">
    <property type="entry name" value="Phage_int_SAM_4"/>
    <property type="match status" value="1"/>
</dbReference>
<dbReference type="GO" id="GO:0015074">
    <property type="term" value="P:DNA integration"/>
    <property type="evidence" value="ECO:0007669"/>
    <property type="project" value="UniProtKB-KW"/>
</dbReference>
<dbReference type="EMBL" id="QKRA01000001">
    <property type="protein sequence ID" value="RDL45977.1"/>
    <property type="molecule type" value="Genomic_DNA"/>
</dbReference>
<dbReference type="InterPro" id="IPR004107">
    <property type="entry name" value="Integrase_SAM-like_N"/>
</dbReference>
<dbReference type="GO" id="GO:0003677">
    <property type="term" value="F:DNA binding"/>
    <property type="evidence" value="ECO:0007669"/>
    <property type="project" value="UniProtKB-KW"/>
</dbReference>
<dbReference type="GO" id="GO:0006310">
    <property type="term" value="P:DNA recombination"/>
    <property type="evidence" value="ECO:0007669"/>
    <property type="project" value="InterPro"/>
</dbReference>
<feature type="domain" description="Integrase SAM-like N-terminal" evidence="2">
    <location>
        <begin position="7"/>
        <end position="73"/>
    </location>
</feature>
<evidence type="ECO:0000259" key="2">
    <source>
        <dbReference type="Pfam" id="PF13495"/>
    </source>
</evidence>
<dbReference type="SUPFAM" id="SSF56349">
    <property type="entry name" value="DNA breaking-rejoining enzymes"/>
    <property type="match status" value="1"/>
</dbReference>
<dbReference type="RefSeq" id="WP_115466564.1">
    <property type="nucleotide sequence ID" value="NZ_QKRA01000001.1"/>
</dbReference>
<dbReference type="OrthoDB" id="9801717at2"/>
<dbReference type="InterPro" id="IPR011010">
    <property type="entry name" value="DNA_brk_join_enz"/>
</dbReference>
<evidence type="ECO:0000313" key="4">
    <source>
        <dbReference type="Proteomes" id="UP000254326"/>
    </source>
</evidence>
<reference evidence="3 4" key="1">
    <citation type="submission" date="2018-06" db="EMBL/GenBank/DDBJ databases">
        <title>Marinomonas sp. YLB-05 draft genome sequence.</title>
        <authorList>
            <person name="Yu L."/>
            <person name="Tang X."/>
        </authorList>
    </citation>
    <scope>NUCLEOTIDE SEQUENCE [LARGE SCALE GENOMIC DNA]</scope>
    <source>
        <strain evidence="3 4">YLB-05</strain>
    </source>
</reference>
<dbReference type="AlphaFoldDB" id="A0A370UDW3"/>
<dbReference type="InterPro" id="IPR010998">
    <property type="entry name" value="Integrase_recombinase_N"/>
</dbReference>
<dbReference type="Gene3D" id="1.10.150.130">
    <property type="match status" value="1"/>
</dbReference>
<organism evidence="3 4">
    <name type="scientific">Marinomonas piezotolerans</name>
    <dbReference type="NCBI Taxonomy" id="2213058"/>
    <lineage>
        <taxon>Bacteria</taxon>
        <taxon>Pseudomonadati</taxon>
        <taxon>Pseudomonadota</taxon>
        <taxon>Gammaproteobacteria</taxon>
        <taxon>Oceanospirillales</taxon>
        <taxon>Oceanospirillaceae</taxon>
        <taxon>Marinomonas</taxon>
    </lineage>
</organism>
<sequence>MSSSPFINQLPSELRIRGYSMKTKKFYLYWIRYFIRFHKLKHPNQMGANEVRAFLSFLASEQHVAINTQKSARDIRTVQELLGHSDVSTTQIYTHVLGQHFAGTNSPLDSIL</sequence>
<keyword evidence="1" id="KW-0238">DNA-binding</keyword>
<dbReference type="Proteomes" id="UP000254326">
    <property type="component" value="Unassembled WGS sequence"/>
</dbReference>
<proteinExistence type="predicted"/>
<accession>A0A370UDW3</accession>
<comment type="caution">
    <text evidence="3">The sequence shown here is derived from an EMBL/GenBank/DDBJ whole genome shotgun (WGS) entry which is preliminary data.</text>
</comment>
<name>A0A370UDW3_9GAMM</name>